<proteinExistence type="predicted"/>
<evidence type="ECO:0008006" key="3">
    <source>
        <dbReference type="Google" id="ProtNLM"/>
    </source>
</evidence>
<keyword evidence="2" id="KW-1185">Reference proteome</keyword>
<reference evidence="1 2" key="1">
    <citation type="submission" date="2018-01" db="EMBL/GenBank/DDBJ databases">
        <title>Genome sequence of Iodobacter sp. strain PCH194 isolated from Indian Trans-Himalaya.</title>
        <authorList>
            <person name="Kumar V."/>
            <person name="Thakur V."/>
            <person name="Kumar S."/>
            <person name="Singh D."/>
        </authorList>
    </citation>
    <scope>NUCLEOTIDE SEQUENCE [LARGE SCALE GENOMIC DNA]</scope>
    <source>
        <strain evidence="1 2">PCH194</strain>
    </source>
</reference>
<dbReference type="AlphaFoldDB" id="A0A7G3G7T3"/>
<organism evidence="1 2">
    <name type="scientific">Iodobacter fluviatilis</name>
    <dbReference type="NCBI Taxonomy" id="537"/>
    <lineage>
        <taxon>Bacteria</taxon>
        <taxon>Pseudomonadati</taxon>
        <taxon>Pseudomonadota</taxon>
        <taxon>Betaproteobacteria</taxon>
        <taxon>Neisseriales</taxon>
        <taxon>Chitinibacteraceae</taxon>
        <taxon>Iodobacter</taxon>
    </lineage>
</organism>
<protein>
    <recommendedName>
        <fullName evidence="3">GGDEF domain-containing protein</fullName>
    </recommendedName>
</protein>
<sequence length="63" mass="6896">MVQNFPLSSLSIGVIEARQDRYLTHHEVAAAATHAKHLAKSKQGNSLFVEQRKVEHSSAGLSL</sequence>
<dbReference type="EMBL" id="CP025781">
    <property type="protein sequence ID" value="QBC43178.1"/>
    <property type="molecule type" value="Genomic_DNA"/>
</dbReference>
<name>A0A7G3G7T3_9NEIS</name>
<evidence type="ECO:0000313" key="2">
    <source>
        <dbReference type="Proteomes" id="UP000515917"/>
    </source>
</evidence>
<dbReference type="RefSeq" id="WP_130105779.1">
    <property type="nucleotide sequence ID" value="NZ_CP025781.1"/>
</dbReference>
<dbReference type="KEGG" id="ifl:C1H71_06165"/>
<dbReference type="Proteomes" id="UP000515917">
    <property type="component" value="Chromosome"/>
</dbReference>
<gene>
    <name evidence="1" type="ORF">C1H71_06165</name>
</gene>
<accession>A0A7G3G7T3</accession>
<evidence type="ECO:0000313" key="1">
    <source>
        <dbReference type="EMBL" id="QBC43178.1"/>
    </source>
</evidence>